<dbReference type="GO" id="GO:0009897">
    <property type="term" value="C:external side of plasma membrane"/>
    <property type="evidence" value="ECO:0007669"/>
    <property type="project" value="TreeGrafter"/>
</dbReference>
<dbReference type="InterPro" id="IPR015484">
    <property type="entry name" value="CD3_esu/gsu/dsu"/>
</dbReference>
<organism evidence="4">
    <name type="scientific">Stegastes partitus</name>
    <name type="common">bicolor damselfish</name>
    <dbReference type="NCBI Taxonomy" id="144197"/>
    <lineage>
        <taxon>Eukaryota</taxon>
        <taxon>Metazoa</taxon>
        <taxon>Chordata</taxon>
        <taxon>Craniata</taxon>
        <taxon>Vertebrata</taxon>
        <taxon>Euteleostomi</taxon>
        <taxon>Actinopterygii</taxon>
        <taxon>Neopterygii</taxon>
        <taxon>Teleostei</taxon>
        <taxon>Neoteleostei</taxon>
        <taxon>Acanthomorphata</taxon>
        <taxon>Ovalentaria</taxon>
        <taxon>Pomacentridae</taxon>
        <taxon>Stegastes</taxon>
    </lineage>
</organism>
<keyword evidence="2" id="KW-1133">Transmembrane helix</keyword>
<evidence type="ECO:0000313" key="6">
    <source>
        <dbReference type="RefSeq" id="XP_008296897.1"/>
    </source>
</evidence>
<evidence type="ECO:0000256" key="1">
    <source>
        <dbReference type="SAM" id="MobiDB-lite"/>
    </source>
</evidence>
<dbReference type="PANTHER" id="PTHR10570">
    <property type="entry name" value="T-CELL SURFACE GLYCOPROTEIN CD3 GAMMA CHAIN / DELTA CHAIN"/>
    <property type="match status" value="1"/>
</dbReference>
<reference evidence="4" key="1">
    <citation type="submission" date="2023-09" db="UniProtKB">
        <authorList>
            <consortium name="Ensembl"/>
        </authorList>
    </citation>
    <scope>IDENTIFICATION</scope>
</reference>
<evidence type="ECO:0000256" key="3">
    <source>
        <dbReference type="SAM" id="SignalP"/>
    </source>
</evidence>
<feature type="signal peptide" evidence="3">
    <location>
        <begin position="1"/>
        <end position="23"/>
    </location>
</feature>
<sequence length="173" mass="19050">MKCQQLALLLLWGLIAFVSICESQEIKVEDLFEKIKLSCGSGYKMQMPNGTPDTTLTVPKLDSSTGEYACVKDGDNEPASKIFVKFRSCDNCIELNKGEISGVVVAEVVATVVIGVAVYLVASQMRTGSAPSNKKTSDRQHLVSNEVRSTNDHYQPLRRKDGNKDTYDVLNKK</sequence>
<dbReference type="STRING" id="144197.ENSSPAP00000023702"/>
<dbReference type="OrthoDB" id="8941324at2759"/>
<dbReference type="GeneID" id="103369846"/>
<feature type="compositionally biased region" description="Basic and acidic residues" evidence="1">
    <location>
        <begin position="158"/>
        <end position="173"/>
    </location>
</feature>
<dbReference type="GO" id="GO:0045059">
    <property type="term" value="P:positive thymic T cell selection"/>
    <property type="evidence" value="ECO:0007669"/>
    <property type="project" value="TreeGrafter"/>
</dbReference>
<proteinExistence type="predicted"/>
<feature type="region of interest" description="Disordered" evidence="1">
    <location>
        <begin position="128"/>
        <end position="173"/>
    </location>
</feature>
<feature type="transmembrane region" description="Helical" evidence="2">
    <location>
        <begin position="100"/>
        <end position="122"/>
    </location>
</feature>
<dbReference type="Ensembl" id="ENSSPAT00000024081.1">
    <property type="protein sequence ID" value="ENSSPAP00000023702.1"/>
    <property type="gene ID" value="ENSSPAG00000017887.1"/>
</dbReference>
<dbReference type="GeneTree" id="ENSGT00940000153312"/>
<evidence type="ECO:0000313" key="4">
    <source>
        <dbReference type="Ensembl" id="ENSSPAP00000023702.1"/>
    </source>
</evidence>
<evidence type="ECO:0000256" key="2">
    <source>
        <dbReference type="SAM" id="Phobius"/>
    </source>
</evidence>
<dbReference type="GO" id="GO:0042105">
    <property type="term" value="C:alpha-beta T cell receptor complex"/>
    <property type="evidence" value="ECO:0007669"/>
    <property type="project" value="TreeGrafter"/>
</dbReference>
<dbReference type="GO" id="GO:0004888">
    <property type="term" value="F:transmembrane signaling receptor activity"/>
    <property type="evidence" value="ECO:0007669"/>
    <property type="project" value="TreeGrafter"/>
</dbReference>
<reference evidence="6 7" key="2">
    <citation type="submission" date="2025-04" db="UniProtKB">
        <authorList>
            <consortium name="RefSeq"/>
        </authorList>
    </citation>
    <scope>IDENTIFICATION</scope>
</reference>
<keyword evidence="5" id="KW-1185">Reference proteome</keyword>
<dbReference type="RefSeq" id="XP_008296898.1">
    <property type="nucleotide sequence ID" value="XM_008298676.1"/>
</dbReference>
<keyword evidence="2" id="KW-0812">Transmembrane</keyword>
<dbReference type="Proteomes" id="UP000694891">
    <property type="component" value="Unplaced"/>
</dbReference>
<name>A0A3B5BD27_9TELE</name>
<gene>
    <name evidence="6 7" type="primary">cd3g</name>
</gene>
<dbReference type="GO" id="GO:0007166">
    <property type="term" value="P:cell surface receptor signaling pathway"/>
    <property type="evidence" value="ECO:0007669"/>
    <property type="project" value="TreeGrafter"/>
</dbReference>
<accession>A0A3B5BD27</accession>
<dbReference type="PANTHER" id="PTHR10570:SF8">
    <property type="entry name" value="T-CELL SURFACE GLYCOPROTEIN CD3 GAMMA CHAIN"/>
    <property type="match status" value="1"/>
</dbReference>
<dbReference type="AlphaFoldDB" id="A0A3B5BD27"/>
<evidence type="ECO:0000313" key="5">
    <source>
        <dbReference type="Proteomes" id="UP000694891"/>
    </source>
</evidence>
<dbReference type="RefSeq" id="XP_008296897.1">
    <property type="nucleotide sequence ID" value="XM_008298675.1"/>
</dbReference>
<evidence type="ECO:0000313" key="7">
    <source>
        <dbReference type="RefSeq" id="XP_008296898.1"/>
    </source>
</evidence>
<protein>
    <submittedName>
        <fullName evidence="4">CD3g molecule</fullName>
    </submittedName>
    <submittedName>
        <fullName evidence="6 7">T-cell surface glycoprotein CD3 gamma chain</fullName>
    </submittedName>
</protein>
<feature type="chain" id="PRO_5044592320" evidence="3">
    <location>
        <begin position="24"/>
        <end position="173"/>
    </location>
</feature>
<keyword evidence="2" id="KW-0472">Membrane</keyword>
<keyword evidence="3" id="KW-0732">Signal</keyword>